<evidence type="ECO:0000313" key="2">
    <source>
        <dbReference type="Proteomes" id="UP001164250"/>
    </source>
</evidence>
<comment type="caution">
    <text evidence="1">The sequence shown here is derived from an EMBL/GenBank/DDBJ whole genome shotgun (WGS) entry which is preliminary data.</text>
</comment>
<sequence length="125" mass="14455">MLHPMRQIVGRWTPDEDKRLTVAAILFGPKIWKKIAQFLPGRTQVQRRERYTEIVSDSDQFFIRQNLTFRLDSRWVISLDLLVNRGEWTGEEDLMLEAALEEHGFSCSKVAAALPARTDSPVLEV</sequence>
<keyword evidence="2" id="KW-1185">Reference proteome</keyword>
<reference evidence="2" key="1">
    <citation type="journal article" date="2023" name="G3 (Bethesda)">
        <title>Genome assembly and association tests identify interacting loci associated with vigor, precocity, and sex in interspecific pistachio rootstocks.</title>
        <authorList>
            <person name="Palmer W."/>
            <person name="Jacygrad E."/>
            <person name="Sagayaradj S."/>
            <person name="Cavanaugh K."/>
            <person name="Han R."/>
            <person name="Bertier L."/>
            <person name="Beede B."/>
            <person name="Kafkas S."/>
            <person name="Golino D."/>
            <person name="Preece J."/>
            <person name="Michelmore R."/>
        </authorList>
    </citation>
    <scope>NUCLEOTIDE SEQUENCE [LARGE SCALE GENOMIC DNA]</scope>
</reference>
<accession>A0ACC1C2V2</accession>
<protein>
    <submittedName>
        <fullName evidence="1">Uncharacterized protein</fullName>
    </submittedName>
</protein>
<proteinExistence type="predicted"/>
<organism evidence="1 2">
    <name type="scientific">Pistacia atlantica</name>
    <dbReference type="NCBI Taxonomy" id="434234"/>
    <lineage>
        <taxon>Eukaryota</taxon>
        <taxon>Viridiplantae</taxon>
        <taxon>Streptophyta</taxon>
        <taxon>Embryophyta</taxon>
        <taxon>Tracheophyta</taxon>
        <taxon>Spermatophyta</taxon>
        <taxon>Magnoliopsida</taxon>
        <taxon>eudicotyledons</taxon>
        <taxon>Gunneridae</taxon>
        <taxon>Pentapetalae</taxon>
        <taxon>rosids</taxon>
        <taxon>malvids</taxon>
        <taxon>Sapindales</taxon>
        <taxon>Anacardiaceae</taxon>
        <taxon>Pistacia</taxon>
    </lineage>
</organism>
<dbReference type="EMBL" id="CM047898">
    <property type="protein sequence ID" value="KAJ0106601.1"/>
    <property type="molecule type" value="Genomic_DNA"/>
</dbReference>
<gene>
    <name evidence="1" type="ORF">Patl1_19695</name>
</gene>
<name>A0ACC1C2V2_9ROSI</name>
<evidence type="ECO:0000313" key="1">
    <source>
        <dbReference type="EMBL" id="KAJ0106601.1"/>
    </source>
</evidence>
<dbReference type="Proteomes" id="UP001164250">
    <property type="component" value="Chromosome 2"/>
</dbReference>